<keyword evidence="9" id="KW-1185">Reference proteome</keyword>
<evidence type="ECO:0000256" key="5">
    <source>
        <dbReference type="ARBA" id="ARBA00023163"/>
    </source>
</evidence>
<evidence type="ECO:0000256" key="4">
    <source>
        <dbReference type="ARBA" id="ARBA00023125"/>
    </source>
</evidence>
<dbReference type="InterPro" id="IPR013249">
    <property type="entry name" value="RNA_pol_sigma70_r4_t2"/>
</dbReference>
<keyword evidence="2" id="KW-0805">Transcription regulation</keyword>
<dbReference type="Proteomes" id="UP000198825">
    <property type="component" value="Chromosome I"/>
</dbReference>
<dbReference type="InterPro" id="IPR011006">
    <property type="entry name" value="CheY-like_superfamily"/>
</dbReference>
<dbReference type="PANTHER" id="PTHR43214">
    <property type="entry name" value="TWO-COMPONENT RESPONSE REGULATOR"/>
    <property type="match status" value="1"/>
</dbReference>
<dbReference type="STRING" id="546874.SAMN04488544_1596"/>
<evidence type="ECO:0000313" key="9">
    <source>
        <dbReference type="Proteomes" id="UP000198825"/>
    </source>
</evidence>
<dbReference type="InterPro" id="IPR036388">
    <property type="entry name" value="WH-like_DNA-bd_sf"/>
</dbReference>
<dbReference type="PANTHER" id="PTHR43214:SF43">
    <property type="entry name" value="TWO-COMPONENT RESPONSE REGULATOR"/>
    <property type="match status" value="1"/>
</dbReference>
<accession>A0A1H2M8J7</accession>
<dbReference type="RefSeq" id="WP_197680664.1">
    <property type="nucleotide sequence ID" value="NZ_LT629799.1"/>
</dbReference>
<gene>
    <name evidence="8" type="ORF">SAMN04488544_1596</name>
</gene>
<dbReference type="AlphaFoldDB" id="A0A1H2M8J7"/>
<dbReference type="GO" id="GO:0003677">
    <property type="term" value="F:DNA binding"/>
    <property type="evidence" value="ECO:0007669"/>
    <property type="project" value="UniProtKB-KW"/>
</dbReference>
<reference evidence="9" key="1">
    <citation type="submission" date="2016-10" db="EMBL/GenBank/DDBJ databases">
        <authorList>
            <person name="Varghese N."/>
            <person name="Submissions S."/>
        </authorList>
    </citation>
    <scope>NUCLEOTIDE SEQUENCE [LARGE SCALE GENOMIC DNA]</scope>
    <source>
        <strain evidence="9">DSM 21743</strain>
    </source>
</reference>
<dbReference type="SUPFAM" id="SSF46894">
    <property type="entry name" value="C-terminal effector domain of the bipartite response regulators"/>
    <property type="match status" value="1"/>
</dbReference>
<dbReference type="SUPFAM" id="SSF52172">
    <property type="entry name" value="CheY-like"/>
    <property type="match status" value="1"/>
</dbReference>
<comment type="similarity">
    <text evidence="1">Belongs to the sigma-70 factor family. ECF subfamily.</text>
</comment>
<evidence type="ECO:0000256" key="3">
    <source>
        <dbReference type="ARBA" id="ARBA00023082"/>
    </source>
</evidence>
<dbReference type="Gene3D" id="3.40.50.2300">
    <property type="match status" value="1"/>
</dbReference>
<dbReference type="PROSITE" id="PS50110">
    <property type="entry name" value="RESPONSE_REGULATORY"/>
    <property type="match status" value="1"/>
</dbReference>
<protein>
    <submittedName>
        <fullName evidence="8">DNA-binding response regulator, NarL/FixJ family, contains REC and HTH domains</fullName>
    </submittedName>
</protein>
<dbReference type="GO" id="GO:0016987">
    <property type="term" value="F:sigma factor activity"/>
    <property type="evidence" value="ECO:0007669"/>
    <property type="project" value="UniProtKB-KW"/>
</dbReference>
<evidence type="ECO:0000259" key="7">
    <source>
        <dbReference type="PROSITE" id="PS50110"/>
    </source>
</evidence>
<keyword evidence="5" id="KW-0804">Transcription</keyword>
<dbReference type="Gene3D" id="1.10.10.10">
    <property type="entry name" value="Winged helix-like DNA-binding domain superfamily/Winged helix DNA-binding domain"/>
    <property type="match status" value="1"/>
</dbReference>
<keyword evidence="4 8" id="KW-0238">DNA-binding</keyword>
<dbReference type="InterPro" id="IPR039420">
    <property type="entry name" value="WalR-like"/>
</dbReference>
<evidence type="ECO:0000313" key="8">
    <source>
        <dbReference type="EMBL" id="SDU89570.1"/>
    </source>
</evidence>
<organism evidence="8 9">
    <name type="scientific">Microlunatus sagamiharensis</name>
    <dbReference type="NCBI Taxonomy" id="546874"/>
    <lineage>
        <taxon>Bacteria</taxon>
        <taxon>Bacillati</taxon>
        <taxon>Actinomycetota</taxon>
        <taxon>Actinomycetes</taxon>
        <taxon>Propionibacteriales</taxon>
        <taxon>Propionibacteriaceae</taxon>
        <taxon>Microlunatus</taxon>
    </lineage>
</organism>
<evidence type="ECO:0000256" key="6">
    <source>
        <dbReference type="PROSITE-ProRule" id="PRU00169"/>
    </source>
</evidence>
<keyword evidence="6" id="KW-0597">Phosphoprotein</keyword>
<dbReference type="SMART" id="SM00421">
    <property type="entry name" value="HTH_LUXR"/>
    <property type="match status" value="1"/>
</dbReference>
<dbReference type="Pfam" id="PF08281">
    <property type="entry name" value="Sigma70_r4_2"/>
    <property type="match status" value="1"/>
</dbReference>
<evidence type="ECO:0000256" key="1">
    <source>
        <dbReference type="ARBA" id="ARBA00010641"/>
    </source>
</evidence>
<sequence>MPPDPLPSGAAEAAAIDVVVCDDHDVVWVGLLGAARVTRGRPVRLRGHATDAAHLVALVEQQPPDVVVLDLALGDGSDPGDTVTRLIGAGCRVLVYSVLDSPRLIRRALAAGAHGLSRKSEPVQQTLDKVRQVAEGQILVSPEILSMIDGDADFVRARLSDREREVLVLYVSGVEIAQIAAQLFVTENSAREYLRRIRAKYTEAERPASTKVDLLRRAIEDGIVPPIEPF</sequence>
<dbReference type="InterPro" id="IPR000792">
    <property type="entry name" value="Tscrpt_reg_LuxR_C"/>
</dbReference>
<proteinExistence type="inferred from homology"/>
<keyword evidence="3" id="KW-0731">Sigma factor</keyword>
<feature type="domain" description="Response regulatory" evidence="7">
    <location>
        <begin position="17"/>
        <end position="134"/>
    </location>
</feature>
<dbReference type="EMBL" id="LT629799">
    <property type="protein sequence ID" value="SDU89570.1"/>
    <property type="molecule type" value="Genomic_DNA"/>
</dbReference>
<evidence type="ECO:0000256" key="2">
    <source>
        <dbReference type="ARBA" id="ARBA00023015"/>
    </source>
</evidence>
<dbReference type="InterPro" id="IPR001789">
    <property type="entry name" value="Sig_transdc_resp-reg_receiver"/>
</dbReference>
<name>A0A1H2M8J7_9ACTN</name>
<dbReference type="GO" id="GO:0006352">
    <property type="term" value="P:DNA-templated transcription initiation"/>
    <property type="evidence" value="ECO:0007669"/>
    <property type="project" value="InterPro"/>
</dbReference>
<dbReference type="InterPro" id="IPR016032">
    <property type="entry name" value="Sig_transdc_resp-reg_C-effctor"/>
</dbReference>
<dbReference type="GO" id="GO:0000160">
    <property type="term" value="P:phosphorelay signal transduction system"/>
    <property type="evidence" value="ECO:0007669"/>
    <property type="project" value="InterPro"/>
</dbReference>
<feature type="modified residue" description="4-aspartylphosphate" evidence="6">
    <location>
        <position position="70"/>
    </location>
</feature>